<dbReference type="Gene3D" id="1.10.10.60">
    <property type="entry name" value="Homeodomain-like"/>
    <property type="match status" value="1"/>
</dbReference>
<dbReference type="Proteomes" id="UP000250434">
    <property type="component" value="Chromosome"/>
</dbReference>
<dbReference type="PRINTS" id="PR00455">
    <property type="entry name" value="HTHTETR"/>
</dbReference>
<dbReference type="InterPro" id="IPR036271">
    <property type="entry name" value="Tet_transcr_reg_TetR-rel_C_sf"/>
</dbReference>
<dbReference type="SUPFAM" id="SSF48498">
    <property type="entry name" value="Tetracyclin repressor-like, C-terminal domain"/>
    <property type="match status" value="1"/>
</dbReference>
<dbReference type="Pfam" id="PF00440">
    <property type="entry name" value="TetR_N"/>
    <property type="match status" value="1"/>
</dbReference>
<protein>
    <submittedName>
        <fullName evidence="6">TetR family transcriptional regulator</fullName>
    </submittedName>
</protein>
<dbReference type="KEGG" id="aab:A4R43_19485"/>
<accession>A0A344L8Q7</accession>
<dbReference type="InterPro" id="IPR001647">
    <property type="entry name" value="HTH_TetR"/>
</dbReference>
<organism evidence="6 7">
    <name type="scientific">Amycolatopsis albispora</name>
    <dbReference type="NCBI Taxonomy" id="1804986"/>
    <lineage>
        <taxon>Bacteria</taxon>
        <taxon>Bacillati</taxon>
        <taxon>Actinomycetota</taxon>
        <taxon>Actinomycetes</taxon>
        <taxon>Pseudonocardiales</taxon>
        <taxon>Pseudonocardiaceae</taxon>
        <taxon>Amycolatopsis</taxon>
    </lineage>
</organism>
<evidence type="ECO:0000256" key="3">
    <source>
        <dbReference type="ARBA" id="ARBA00023163"/>
    </source>
</evidence>
<proteinExistence type="predicted"/>
<reference evidence="6 7" key="1">
    <citation type="submission" date="2016-04" db="EMBL/GenBank/DDBJ databases">
        <title>Complete genome sequence and analysis of deep-sea sediment isolate, Amycolatopsis sp. WP1.</title>
        <authorList>
            <person name="Wang H."/>
            <person name="Chen S."/>
            <person name="Wu Q."/>
        </authorList>
    </citation>
    <scope>NUCLEOTIDE SEQUENCE [LARGE SCALE GENOMIC DNA]</scope>
    <source>
        <strain evidence="6 7">WP1</strain>
    </source>
</reference>
<feature type="DNA-binding region" description="H-T-H motif" evidence="4">
    <location>
        <begin position="38"/>
        <end position="57"/>
    </location>
</feature>
<evidence type="ECO:0000259" key="5">
    <source>
        <dbReference type="PROSITE" id="PS50977"/>
    </source>
</evidence>
<evidence type="ECO:0000313" key="6">
    <source>
        <dbReference type="EMBL" id="AXB44431.1"/>
    </source>
</evidence>
<dbReference type="InterPro" id="IPR050109">
    <property type="entry name" value="HTH-type_TetR-like_transc_reg"/>
</dbReference>
<dbReference type="Gene3D" id="1.10.357.10">
    <property type="entry name" value="Tetracycline Repressor, domain 2"/>
    <property type="match status" value="1"/>
</dbReference>
<dbReference type="GO" id="GO:0000976">
    <property type="term" value="F:transcription cis-regulatory region binding"/>
    <property type="evidence" value="ECO:0007669"/>
    <property type="project" value="TreeGrafter"/>
</dbReference>
<keyword evidence="3" id="KW-0804">Transcription</keyword>
<gene>
    <name evidence="6" type="ORF">A4R43_19485</name>
</gene>
<dbReference type="PANTHER" id="PTHR30055">
    <property type="entry name" value="HTH-TYPE TRANSCRIPTIONAL REGULATOR RUTR"/>
    <property type="match status" value="1"/>
</dbReference>
<dbReference type="Pfam" id="PF16859">
    <property type="entry name" value="TetR_C_11"/>
    <property type="match status" value="1"/>
</dbReference>
<evidence type="ECO:0000256" key="2">
    <source>
        <dbReference type="ARBA" id="ARBA00023125"/>
    </source>
</evidence>
<keyword evidence="1" id="KW-0805">Transcription regulation</keyword>
<feature type="domain" description="HTH tetR-type" evidence="5">
    <location>
        <begin position="15"/>
        <end position="75"/>
    </location>
</feature>
<evidence type="ECO:0000256" key="4">
    <source>
        <dbReference type="PROSITE-ProRule" id="PRU00335"/>
    </source>
</evidence>
<dbReference type="SUPFAM" id="SSF46689">
    <property type="entry name" value="Homeodomain-like"/>
    <property type="match status" value="1"/>
</dbReference>
<dbReference type="InterPro" id="IPR011075">
    <property type="entry name" value="TetR_C"/>
</dbReference>
<name>A0A344L8Q7_9PSEU</name>
<dbReference type="GO" id="GO:0003700">
    <property type="term" value="F:DNA-binding transcription factor activity"/>
    <property type="evidence" value="ECO:0007669"/>
    <property type="project" value="TreeGrafter"/>
</dbReference>
<dbReference type="InterPro" id="IPR009057">
    <property type="entry name" value="Homeodomain-like_sf"/>
</dbReference>
<dbReference type="OrthoDB" id="9796019at2"/>
<evidence type="ECO:0000256" key="1">
    <source>
        <dbReference type="ARBA" id="ARBA00023015"/>
    </source>
</evidence>
<dbReference type="EMBL" id="CP015163">
    <property type="protein sequence ID" value="AXB44431.1"/>
    <property type="molecule type" value="Genomic_DNA"/>
</dbReference>
<dbReference type="PROSITE" id="PS50977">
    <property type="entry name" value="HTH_TETR_2"/>
    <property type="match status" value="1"/>
</dbReference>
<dbReference type="PANTHER" id="PTHR30055:SF148">
    <property type="entry name" value="TETR-FAMILY TRANSCRIPTIONAL REGULATOR"/>
    <property type="match status" value="1"/>
</dbReference>
<sequence>MSTELPGTRPGGRTERNRVAVLTATLDVLAEQGYPGLTVDAVADRSGVHKTTLYRRWGSAEGLVAAALLFGIEHGWEVPDTGSLEGDLSAMNRELADYFTDPAKSAMPMASVAAAFQSPKAADALREYYRDRHRKGAAMTERAIARGEVPADTDPVEVMRQAAAPVFYRLFVSREPVDAAVADRAARVAVIAARAGAFRTG</sequence>
<evidence type="ECO:0000313" key="7">
    <source>
        <dbReference type="Proteomes" id="UP000250434"/>
    </source>
</evidence>
<dbReference type="AlphaFoldDB" id="A0A344L8Q7"/>
<keyword evidence="2 4" id="KW-0238">DNA-binding</keyword>
<keyword evidence="7" id="KW-1185">Reference proteome</keyword>
<dbReference type="RefSeq" id="WP_113693672.1">
    <property type="nucleotide sequence ID" value="NZ_CP015163.1"/>
</dbReference>